<comment type="caution">
    <text evidence="1">The sequence shown here is derived from an EMBL/GenBank/DDBJ whole genome shotgun (WGS) entry which is preliminary data.</text>
</comment>
<keyword evidence="2" id="KW-1185">Reference proteome</keyword>
<reference evidence="1 2" key="1">
    <citation type="journal article" date="2019" name="Syst. Appl. Microbiol.">
        <title>Polyphasic characterization of two novel Lactobacillus spp. isolated from blown salami packages: Description of Lactobacillus halodurans sp. nov. and Lactobacillus salsicarnum sp. nov.</title>
        <authorList>
            <person name="Schuster J.A."/>
            <person name="Klingl A."/>
            <person name="Vogel R.F."/>
            <person name="Ehrmann M.A."/>
        </authorList>
    </citation>
    <scope>NUCLEOTIDE SEQUENCE [LARGE SCALE GENOMIC DNA]</scope>
    <source>
        <strain evidence="1 2">TMW 1.2098</strain>
    </source>
</reference>
<evidence type="ECO:0000313" key="2">
    <source>
        <dbReference type="Proteomes" id="UP000436655"/>
    </source>
</evidence>
<sequence>MRLEGSLFKLVVTFLLSLFTLLCFNTETVLADDNNDWIETKNMIVSEGRKIEVSNGESYVPLMYFGDLKYASTVTPTSIESYLKNGFNIFTPNSALLSIGVGNKITDGYFATGNHVYTYANGDYQCKTNQNQGSHRSFVTSNMRDFDMRYRNKDRPAISGPLSQEESGYKLKSIKLEYRRNSDTGLQDQKLTFRQKTKTNDEIEISILLQFNNSNNVVTTISFKNVGNKTLENFDGLFFKSIKLNKDNEILTSNHSNSAPVITGNYLRPRFEGKRIYFKDRYTSNQKLVHRGGYITDPNNTQRLSYFFNKYIDSPKR</sequence>
<evidence type="ECO:0000313" key="1">
    <source>
        <dbReference type="EMBL" id="MQS44533.1"/>
    </source>
</evidence>
<accession>A0ABW9P5M6</accession>
<dbReference type="RefSeq" id="WP_125703362.1">
    <property type="nucleotide sequence ID" value="NZ_JBHTOO010000003.1"/>
</dbReference>
<gene>
    <name evidence="1" type="ORF">FHL03_03420</name>
</gene>
<proteinExistence type="predicted"/>
<organism evidence="1 2">
    <name type="scientific">Companilactobacillus mishanensis</name>
    <dbReference type="NCBI Taxonomy" id="2486008"/>
    <lineage>
        <taxon>Bacteria</taxon>
        <taxon>Bacillati</taxon>
        <taxon>Bacillota</taxon>
        <taxon>Bacilli</taxon>
        <taxon>Lactobacillales</taxon>
        <taxon>Lactobacillaceae</taxon>
        <taxon>Companilactobacillus</taxon>
    </lineage>
</organism>
<dbReference type="Proteomes" id="UP000436655">
    <property type="component" value="Unassembled WGS sequence"/>
</dbReference>
<name>A0ABW9P5M6_9LACO</name>
<protein>
    <submittedName>
        <fullName evidence="1">Uncharacterized protein</fullName>
    </submittedName>
</protein>
<dbReference type="EMBL" id="VDFN01000001">
    <property type="protein sequence ID" value="MQS44533.1"/>
    <property type="molecule type" value="Genomic_DNA"/>
</dbReference>